<dbReference type="InterPro" id="IPR000873">
    <property type="entry name" value="AMP-dep_synth/lig_dom"/>
</dbReference>
<evidence type="ECO:0000259" key="2">
    <source>
        <dbReference type="Pfam" id="PF13193"/>
    </source>
</evidence>
<dbReference type="InterPro" id="IPR045851">
    <property type="entry name" value="AMP-bd_C_sf"/>
</dbReference>
<evidence type="ECO:0000313" key="3">
    <source>
        <dbReference type="EMBL" id="MDX8153685.1"/>
    </source>
</evidence>
<dbReference type="CDD" id="cd17631">
    <property type="entry name" value="FACL_FadD13-like"/>
    <property type="match status" value="1"/>
</dbReference>
<dbReference type="Pfam" id="PF13193">
    <property type="entry name" value="AMP-binding_C"/>
    <property type="match status" value="1"/>
</dbReference>
<feature type="domain" description="AMP-dependent synthetase/ligase" evidence="1">
    <location>
        <begin position="14"/>
        <end position="376"/>
    </location>
</feature>
<protein>
    <submittedName>
        <fullName evidence="3">Acyl-CoA synthetase</fullName>
    </submittedName>
</protein>
<dbReference type="InterPro" id="IPR020845">
    <property type="entry name" value="AMP-binding_CS"/>
</dbReference>
<dbReference type="SUPFAM" id="SSF56801">
    <property type="entry name" value="Acetyl-CoA synthetase-like"/>
    <property type="match status" value="1"/>
</dbReference>
<dbReference type="InterPro" id="IPR050237">
    <property type="entry name" value="ATP-dep_AMP-bd_enzyme"/>
</dbReference>
<dbReference type="Gene3D" id="3.40.50.12780">
    <property type="entry name" value="N-terminal domain of ligase-like"/>
    <property type="match status" value="1"/>
</dbReference>
<reference evidence="3 4" key="1">
    <citation type="submission" date="2023-11" db="EMBL/GenBank/DDBJ databases">
        <authorList>
            <person name="Xu M."/>
            <person name="Jiang T."/>
        </authorList>
    </citation>
    <scope>NUCLEOTIDE SEQUENCE [LARGE SCALE GENOMIC DNA]</scope>
    <source>
        <strain evidence="3 4">SD</strain>
    </source>
</reference>
<keyword evidence="4" id="KW-1185">Reference proteome</keyword>
<evidence type="ECO:0000313" key="4">
    <source>
        <dbReference type="Proteomes" id="UP001277761"/>
    </source>
</evidence>
<gene>
    <name evidence="3" type="ORF">SK069_18965</name>
</gene>
<organism evidence="3 4">
    <name type="scientific">Patulibacter brassicae</name>
    <dbReference type="NCBI Taxonomy" id="1705717"/>
    <lineage>
        <taxon>Bacteria</taxon>
        <taxon>Bacillati</taxon>
        <taxon>Actinomycetota</taxon>
        <taxon>Thermoleophilia</taxon>
        <taxon>Solirubrobacterales</taxon>
        <taxon>Patulibacteraceae</taxon>
        <taxon>Patulibacter</taxon>
    </lineage>
</organism>
<dbReference type="InterPro" id="IPR025110">
    <property type="entry name" value="AMP-bd_C"/>
</dbReference>
<dbReference type="Pfam" id="PF00501">
    <property type="entry name" value="AMP-binding"/>
    <property type="match status" value="1"/>
</dbReference>
<accession>A0ABU4VP94</accession>
<name>A0ABU4VP94_9ACTN</name>
<dbReference type="InterPro" id="IPR042099">
    <property type="entry name" value="ANL_N_sf"/>
</dbReference>
<evidence type="ECO:0000259" key="1">
    <source>
        <dbReference type="Pfam" id="PF00501"/>
    </source>
</evidence>
<feature type="domain" description="AMP-binding enzyme C-terminal" evidence="2">
    <location>
        <begin position="426"/>
        <end position="499"/>
    </location>
</feature>
<dbReference type="PROSITE" id="PS00455">
    <property type="entry name" value="AMP_BINDING"/>
    <property type="match status" value="1"/>
</dbReference>
<proteinExistence type="predicted"/>
<comment type="caution">
    <text evidence="3">The sequence shown here is derived from an EMBL/GenBank/DDBJ whole genome shotgun (WGS) entry which is preliminary data.</text>
</comment>
<dbReference type="PANTHER" id="PTHR43767">
    <property type="entry name" value="LONG-CHAIN-FATTY-ACID--COA LIGASE"/>
    <property type="match status" value="1"/>
</dbReference>
<sequence length="518" mass="55736">MTPSFPSTISDLVRRSAARVPDRVALHAGPRSWTYRALDEAVSRVAARLLGLGLVKGDRVAGYGRNSDAYVLLFLGCARAGLVHVPVNYNVAGEELRYLVGQPECAAVFVDPSLSGQVDAIADGLPAVRHRGTLRDGDGGGAGDVLAWATAEGPVPAVVADVRDADLAQLLFTSGTTSAPKGAMMTHRALVHEYVSCIVALDLDERDVPVHALPLYHSAQMHVFLVPYLALGATAHLVEAPDPADLLERVERDGITSLFAPPTVWIALGEHPDFRTRDLGTLTKAYYGASIMPVPVLQRLREALPGVGFYNAFGQSEIGPLATVLRPEEHDARPDAAGRPVLFVELRVVDEEGRDVADGELGECIYRSPQLCTGYWGKPEATAEAFRDGWFRSGDLVRRDAEGYVFVVDRVKDVINTGGVLVASREVEEALYTHPAVAEVAVIATPHERWIEAITAVVVLREGAAPDALIAHAKEHLAPFKVPKAVHVVDVLPKNPSGKLLKRELRERFSGDGSAVAR</sequence>
<dbReference type="RefSeq" id="WP_319955835.1">
    <property type="nucleotide sequence ID" value="NZ_JAXAVX010000018.1"/>
</dbReference>
<dbReference type="Proteomes" id="UP001277761">
    <property type="component" value="Unassembled WGS sequence"/>
</dbReference>
<dbReference type="EMBL" id="JAXAVX010000018">
    <property type="protein sequence ID" value="MDX8153685.1"/>
    <property type="molecule type" value="Genomic_DNA"/>
</dbReference>
<dbReference type="PANTHER" id="PTHR43767:SF1">
    <property type="entry name" value="NONRIBOSOMAL PEPTIDE SYNTHASE PES1 (EUROFUNG)-RELATED"/>
    <property type="match status" value="1"/>
</dbReference>
<dbReference type="NCBIfam" id="NF006182">
    <property type="entry name" value="PRK08316.1"/>
    <property type="match status" value="1"/>
</dbReference>
<dbReference type="Gene3D" id="3.30.300.30">
    <property type="match status" value="1"/>
</dbReference>